<feature type="region of interest" description="Disordered" evidence="1">
    <location>
        <begin position="264"/>
        <end position="304"/>
    </location>
</feature>
<reference evidence="4 5" key="1">
    <citation type="submission" date="2017-06" db="EMBL/GenBank/DDBJ databases">
        <title>Ant-infecting Ophiocordyceps genomes reveal a high diversity of potential behavioral manipulation genes and a possible major role for enterotoxins.</title>
        <authorList>
            <person name="De Bekker C."/>
            <person name="Evans H.C."/>
            <person name="Brachmann A."/>
            <person name="Hughes D.P."/>
        </authorList>
    </citation>
    <scope>NUCLEOTIDE SEQUENCE [LARGE SCALE GENOMIC DNA]</scope>
    <source>
        <strain evidence="4 5">Map64</strain>
    </source>
</reference>
<dbReference type="Proteomes" id="UP000226192">
    <property type="component" value="Unassembled WGS sequence"/>
</dbReference>
<protein>
    <recommendedName>
        <fullName evidence="6">Cwf19-like C-terminal domain-containing protein</fullName>
    </recommendedName>
</protein>
<dbReference type="GO" id="GO:0071014">
    <property type="term" value="C:post-mRNA release spliceosomal complex"/>
    <property type="evidence" value="ECO:0007669"/>
    <property type="project" value="TreeGrafter"/>
</dbReference>
<dbReference type="InterPro" id="IPR006767">
    <property type="entry name" value="Cwf19-like_C_dom-2"/>
</dbReference>
<evidence type="ECO:0000313" key="5">
    <source>
        <dbReference type="Proteomes" id="UP000226192"/>
    </source>
</evidence>
<dbReference type="Pfam" id="PF04676">
    <property type="entry name" value="CwfJ_C_2"/>
    <property type="match status" value="1"/>
</dbReference>
<accession>A0A2C5Y4V7</accession>
<feature type="domain" description="Cwf19-like C-terminal" evidence="3">
    <location>
        <begin position="307"/>
        <end position="436"/>
    </location>
</feature>
<dbReference type="InterPro" id="IPR040194">
    <property type="entry name" value="Cwf19-like"/>
</dbReference>
<dbReference type="PANTHER" id="PTHR12072:SF4">
    <property type="entry name" value="CWF19-LIKE PROTEIN 1"/>
    <property type="match status" value="1"/>
</dbReference>
<dbReference type="GO" id="GO:0061632">
    <property type="term" value="F:RNA lariat debranching enzyme activator activity"/>
    <property type="evidence" value="ECO:0007669"/>
    <property type="project" value="TreeGrafter"/>
</dbReference>
<gene>
    <name evidence="4" type="ORF">CDD81_4304</name>
</gene>
<dbReference type="InterPro" id="IPR006768">
    <property type="entry name" value="Cwf19-like_C_dom-1"/>
</dbReference>
<evidence type="ECO:0000256" key="1">
    <source>
        <dbReference type="SAM" id="MobiDB-lite"/>
    </source>
</evidence>
<dbReference type="GO" id="GO:0000398">
    <property type="term" value="P:mRNA splicing, via spliceosome"/>
    <property type="evidence" value="ECO:0007669"/>
    <property type="project" value="TreeGrafter"/>
</dbReference>
<dbReference type="EMBL" id="NJET01000029">
    <property type="protein sequence ID" value="PHH64525.1"/>
    <property type="molecule type" value="Genomic_DNA"/>
</dbReference>
<dbReference type="STRING" id="1399860.A0A2C5Y4V7"/>
<dbReference type="PANTHER" id="PTHR12072">
    <property type="entry name" value="CWF19, CELL CYCLE CONTROL PROTEIN"/>
    <property type="match status" value="1"/>
</dbReference>
<feature type="domain" description="Cwf19-like protein C-terminal" evidence="2">
    <location>
        <begin position="490"/>
        <end position="549"/>
    </location>
</feature>
<comment type="caution">
    <text evidence="4">The sequence shown here is derived from an EMBL/GenBank/DDBJ whole genome shotgun (WGS) entry which is preliminary data.</text>
</comment>
<sequence length="555" mass="61044">MATPKIIVFGSLNGQLKPALKKLAALHAKNDFALAILTGDVFAPDDDADLISELLAGSIEIAIPTYFSLGVRPLPLAITQKLAANEPICDNFFYLDKRSITTTAEGIRIVVLAGLLDSDANGDEATQPHLPSHSLQDAKTLRGANSADVLLTSMWPAEIWSRSKVALEPQQQAALLSSQPLAELCAALKPRYHLSASPGAFFYEREPFVQPAASDSDPVPSVTRFISMAPFGNTAKAKAMYAFSLNKTDVSLPAGVTPCPFAALHPHKKRGPQDSGSYNRFGTLDRDASDGYGRGHKRRRHAAPPPGPDRCYFCLSNPNISAHMCCSIGDESYITTAKGPLLTNTIFADRGLDFAAHFIIIPLPHAATMASLDSLSDATGEASRAYNEMVRFRESLQAMIASQSSFRLGTVTWEISRDRNVHLIWQLVAVPADLIQNGVVEAAFRVEAENNKYPAFATRDLSLQDQAAFGDFFRVWLWADNGEDRIKGKSLVMPLPNDLRFDLQFGRRVLAKLLGLEKRFVWQDCEQDVDEETRQVEVFRKAFAKWDFTVQQDES</sequence>
<evidence type="ECO:0000259" key="2">
    <source>
        <dbReference type="Pfam" id="PF04676"/>
    </source>
</evidence>
<proteinExistence type="predicted"/>
<dbReference type="AlphaFoldDB" id="A0A2C5Y4V7"/>
<keyword evidence="5" id="KW-1185">Reference proteome</keyword>
<name>A0A2C5Y4V7_9HYPO</name>
<organism evidence="4 5">
    <name type="scientific">Ophiocordyceps australis</name>
    <dbReference type="NCBI Taxonomy" id="1399860"/>
    <lineage>
        <taxon>Eukaryota</taxon>
        <taxon>Fungi</taxon>
        <taxon>Dikarya</taxon>
        <taxon>Ascomycota</taxon>
        <taxon>Pezizomycotina</taxon>
        <taxon>Sordariomycetes</taxon>
        <taxon>Hypocreomycetidae</taxon>
        <taxon>Hypocreales</taxon>
        <taxon>Ophiocordycipitaceae</taxon>
        <taxon>Ophiocordyceps</taxon>
    </lineage>
</organism>
<dbReference type="Pfam" id="PF04677">
    <property type="entry name" value="CwfJ_C_1"/>
    <property type="match status" value="1"/>
</dbReference>
<evidence type="ECO:0000313" key="4">
    <source>
        <dbReference type="EMBL" id="PHH64525.1"/>
    </source>
</evidence>
<dbReference type="OrthoDB" id="444325at2759"/>
<evidence type="ECO:0008006" key="6">
    <source>
        <dbReference type="Google" id="ProtNLM"/>
    </source>
</evidence>
<evidence type="ECO:0000259" key="3">
    <source>
        <dbReference type="Pfam" id="PF04677"/>
    </source>
</evidence>
<dbReference type="CDD" id="cd07380">
    <property type="entry name" value="MPP_CWF19_N"/>
    <property type="match status" value="1"/>
</dbReference>